<reference evidence="5" key="1">
    <citation type="submission" date="2022-05" db="EMBL/GenBank/DDBJ databases">
        <authorList>
            <person name="Jo J.-H."/>
            <person name="Im W.-T."/>
        </authorList>
    </citation>
    <scope>NUCLEOTIDE SEQUENCE</scope>
    <source>
        <strain evidence="5">SE158</strain>
    </source>
</reference>
<proteinExistence type="predicted"/>
<dbReference type="InterPro" id="IPR002110">
    <property type="entry name" value="Ankyrin_rpt"/>
</dbReference>
<keyword evidence="4" id="KW-0732">Signal</keyword>
<keyword evidence="6" id="KW-1185">Reference proteome</keyword>
<dbReference type="PROSITE" id="PS50088">
    <property type="entry name" value="ANK_REPEAT"/>
    <property type="match status" value="2"/>
</dbReference>
<evidence type="ECO:0000256" key="4">
    <source>
        <dbReference type="SAM" id="SignalP"/>
    </source>
</evidence>
<feature type="repeat" description="ANK" evidence="3">
    <location>
        <begin position="128"/>
        <end position="160"/>
    </location>
</feature>
<sequence>MHRLVRSFVIAGALLASAPTAAQYGGSDGEAFVKAMHDGDGGKALELINKPGSTVVNYRGGDGDAALHIAMHNRNPNWVGFLLSKDADPDIGDKNGDTPLIIAARIGFTEGAARMLMKHAQVDKTNKLGETALIVAVQARQSPIVKMLLEAGADPDLADHASGYTAREYAKRDNRSKDIVTLIETVKSAKKATVGPVRP</sequence>
<organism evidence="5 6">
    <name type="scientific">Sphingomonas alba</name>
    <dbReference type="NCBI Taxonomy" id="2908208"/>
    <lineage>
        <taxon>Bacteria</taxon>
        <taxon>Pseudomonadati</taxon>
        <taxon>Pseudomonadota</taxon>
        <taxon>Alphaproteobacteria</taxon>
        <taxon>Sphingomonadales</taxon>
        <taxon>Sphingomonadaceae</taxon>
        <taxon>Sphingomonas</taxon>
    </lineage>
</organism>
<dbReference type="Proteomes" id="UP001165363">
    <property type="component" value="Unassembled WGS sequence"/>
</dbReference>
<evidence type="ECO:0000256" key="2">
    <source>
        <dbReference type="ARBA" id="ARBA00023043"/>
    </source>
</evidence>
<evidence type="ECO:0000256" key="3">
    <source>
        <dbReference type="PROSITE-ProRule" id="PRU00023"/>
    </source>
</evidence>
<evidence type="ECO:0000256" key="1">
    <source>
        <dbReference type="ARBA" id="ARBA00022737"/>
    </source>
</evidence>
<dbReference type="InterPro" id="IPR036770">
    <property type="entry name" value="Ankyrin_rpt-contain_sf"/>
</dbReference>
<evidence type="ECO:0000313" key="5">
    <source>
        <dbReference type="EMBL" id="MCL6683843.1"/>
    </source>
</evidence>
<dbReference type="RefSeq" id="WP_249847907.1">
    <property type="nucleotide sequence ID" value="NZ_JAMGBD010000001.1"/>
</dbReference>
<dbReference type="SUPFAM" id="SSF48403">
    <property type="entry name" value="Ankyrin repeat"/>
    <property type="match status" value="1"/>
</dbReference>
<name>A0ABT0RMH6_9SPHN</name>
<protein>
    <submittedName>
        <fullName evidence="5">Ankyrin repeat domain-containing protein</fullName>
    </submittedName>
</protein>
<evidence type="ECO:0000313" key="6">
    <source>
        <dbReference type="Proteomes" id="UP001165363"/>
    </source>
</evidence>
<feature type="signal peptide" evidence="4">
    <location>
        <begin position="1"/>
        <end position="22"/>
    </location>
</feature>
<feature type="chain" id="PRO_5046702462" evidence="4">
    <location>
        <begin position="23"/>
        <end position="199"/>
    </location>
</feature>
<dbReference type="EMBL" id="JAMGBD010000001">
    <property type="protein sequence ID" value="MCL6683843.1"/>
    <property type="molecule type" value="Genomic_DNA"/>
</dbReference>
<keyword evidence="2 3" id="KW-0040">ANK repeat</keyword>
<dbReference type="Gene3D" id="1.25.40.20">
    <property type="entry name" value="Ankyrin repeat-containing domain"/>
    <property type="match status" value="1"/>
</dbReference>
<comment type="caution">
    <text evidence="5">The sequence shown here is derived from an EMBL/GenBank/DDBJ whole genome shotgun (WGS) entry which is preliminary data.</text>
</comment>
<accession>A0ABT0RMH6</accession>
<dbReference type="PROSITE" id="PS50297">
    <property type="entry name" value="ANK_REP_REGION"/>
    <property type="match status" value="2"/>
</dbReference>
<dbReference type="SMART" id="SM00248">
    <property type="entry name" value="ANK"/>
    <property type="match status" value="3"/>
</dbReference>
<dbReference type="PANTHER" id="PTHR24178">
    <property type="entry name" value="MOLTING PROTEIN MLT-4"/>
    <property type="match status" value="1"/>
</dbReference>
<feature type="repeat" description="ANK" evidence="3">
    <location>
        <begin position="62"/>
        <end position="94"/>
    </location>
</feature>
<gene>
    <name evidence="5" type="ORF">LZ536_08005</name>
</gene>
<keyword evidence="1" id="KW-0677">Repeat</keyword>
<dbReference type="Pfam" id="PF12796">
    <property type="entry name" value="Ank_2"/>
    <property type="match status" value="1"/>
</dbReference>